<evidence type="ECO:0000256" key="8">
    <source>
        <dbReference type="ARBA" id="ARBA00023065"/>
    </source>
</evidence>
<dbReference type="Proteomes" id="UP000783686">
    <property type="component" value="Unassembled WGS sequence"/>
</dbReference>
<feature type="transmembrane region" description="Helical" evidence="12">
    <location>
        <begin position="180"/>
        <end position="198"/>
    </location>
</feature>
<feature type="transmembrane region" description="Helical" evidence="12">
    <location>
        <begin position="374"/>
        <end position="393"/>
    </location>
</feature>
<evidence type="ECO:0000256" key="7">
    <source>
        <dbReference type="ARBA" id="ARBA00023053"/>
    </source>
</evidence>
<evidence type="ECO:0008006" key="15">
    <source>
        <dbReference type="Google" id="ProtNLM"/>
    </source>
</evidence>
<evidence type="ECO:0000256" key="11">
    <source>
        <dbReference type="RuleBase" id="RU362091"/>
    </source>
</evidence>
<feature type="transmembrane region" description="Helical" evidence="12">
    <location>
        <begin position="268"/>
        <end position="294"/>
    </location>
</feature>
<feature type="transmembrane region" description="Helical" evidence="12">
    <location>
        <begin position="503"/>
        <end position="529"/>
    </location>
</feature>
<sequence length="572" mass="63179">MDLIDTLIFILILLVISIVGIFYSRRIQTRNSQDALIGSNVSVLSIALSVCSSFLSAVSLLGFPAEVYYRGSTPIWFCAVYLIAFPIVAYVFLPVFYYLRLSSIYEYLERRFCFASRILASSTFIFQTVFYLAVALYAPSLALAQALNFPIFVSILITSTISAVYLLLGGARGGIYTSALQMALILISLFTICCAILLEFKPVEIYNRSKNALRFESTDTRLSPQVRHSVLAFLIGGSGNIFSLFAVNQLTLQRYMVMPTLRQAQKVVLLNIPMNALMAVMYTFMGLAMYAVYYNCHPSVAAPDQMLPYFVENHLNWLIGLEGIFVAAVYSAGISTLTASYNALTAVVLEDIVKTIWPKVGKTASINNETHIKLIRIMPFVFASVATLLAMAVKSLDTMILQIAFSIFGAAGGAVLAVFVLGLFCPKVTNPYAALTAQICTLFVSGWVAVGSLVFKVVPVNLPLSDQCRNSSSPVEFEWSERYGTVTANNDSGIWLQMSKISYQYYCVVAIVVCIVVAHIMQFILDLIYKPPPVELNRNLLAFAPRVKPPNIIIEAPESQCLSKHCSVNEEE</sequence>
<evidence type="ECO:0000256" key="9">
    <source>
        <dbReference type="ARBA" id="ARBA00023136"/>
    </source>
</evidence>
<keyword evidence="8" id="KW-0406">Ion transport</keyword>
<evidence type="ECO:0000256" key="2">
    <source>
        <dbReference type="ARBA" id="ARBA00006434"/>
    </source>
</evidence>
<dbReference type="Gene3D" id="1.20.1730.10">
    <property type="entry name" value="Sodium/glucose cotransporter"/>
    <property type="match status" value="1"/>
</dbReference>
<keyword evidence="10" id="KW-0739">Sodium transport</keyword>
<reference evidence="13" key="1">
    <citation type="submission" date="2020-09" db="EMBL/GenBank/DDBJ databases">
        <authorList>
            <person name="Kikuchi T."/>
        </authorList>
    </citation>
    <scope>NUCLEOTIDE SEQUENCE</scope>
    <source>
        <strain evidence="13">SH1</strain>
    </source>
</reference>
<feature type="transmembrane region" description="Helical" evidence="12">
    <location>
        <begin position="314"/>
        <end position="332"/>
    </location>
</feature>
<keyword evidence="5 12" id="KW-0812">Transmembrane</keyword>
<evidence type="ECO:0000256" key="10">
    <source>
        <dbReference type="ARBA" id="ARBA00023201"/>
    </source>
</evidence>
<feature type="transmembrane region" description="Helical" evidence="12">
    <location>
        <begin position="149"/>
        <end position="168"/>
    </location>
</feature>
<organism evidence="13 14">
    <name type="scientific">Bursaphelenchus okinawaensis</name>
    <dbReference type="NCBI Taxonomy" id="465554"/>
    <lineage>
        <taxon>Eukaryota</taxon>
        <taxon>Metazoa</taxon>
        <taxon>Ecdysozoa</taxon>
        <taxon>Nematoda</taxon>
        <taxon>Chromadorea</taxon>
        <taxon>Rhabditida</taxon>
        <taxon>Tylenchina</taxon>
        <taxon>Tylenchomorpha</taxon>
        <taxon>Aphelenchoidea</taxon>
        <taxon>Aphelenchoididae</taxon>
        <taxon>Bursaphelenchus</taxon>
    </lineage>
</organism>
<dbReference type="PANTHER" id="PTHR42985">
    <property type="entry name" value="SODIUM-COUPLED MONOCARBOXYLATE TRANSPORTER"/>
    <property type="match status" value="1"/>
</dbReference>
<comment type="subcellular location">
    <subcellularLocation>
        <location evidence="1">Cell membrane</location>
        <topology evidence="1">Multi-pass membrane protein</topology>
    </subcellularLocation>
</comment>
<dbReference type="GO" id="GO:0006814">
    <property type="term" value="P:sodium ion transport"/>
    <property type="evidence" value="ECO:0007669"/>
    <property type="project" value="UniProtKB-KW"/>
</dbReference>
<dbReference type="PROSITE" id="PS50283">
    <property type="entry name" value="NA_SOLUT_SYMP_3"/>
    <property type="match status" value="1"/>
</dbReference>
<keyword evidence="7" id="KW-0915">Sodium</keyword>
<dbReference type="Proteomes" id="UP000614601">
    <property type="component" value="Unassembled WGS sequence"/>
</dbReference>
<dbReference type="InterPro" id="IPR001734">
    <property type="entry name" value="Na/solute_symporter"/>
</dbReference>
<keyword evidence="14" id="KW-1185">Reference proteome</keyword>
<feature type="transmembrane region" description="Helical" evidence="12">
    <location>
        <begin position="74"/>
        <end position="97"/>
    </location>
</feature>
<proteinExistence type="inferred from homology"/>
<dbReference type="EMBL" id="CAJFDH010000003">
    <property type="protein sequence ID" value="CAD5217553.1"/>
    <property type="molecule type" value="Genomic_DNA"/>
</dbReference>
<evidence type="ECO:0000256" key="6">
    <source>
        <dbReference type="ARBA" id="ARBA00022989"/>
    </source>
</evidence>
<dbReference type="EMBL" id="CAJFCW020000003">
    <property type="protein sequence ID" value="CAG9108010.1"/>
    <property type="molecule type" value="Genomic_DNA"/>
</dbReference>
<evidence type="ECO:0000256" key="1">
    <source>
        <dbReference type="ARBA" id="ARBA00004651"/>
    </source>
</evidence>
<dbReference type="AlphaFoldDB" id="A0A811KQH9"/>
<dbReference type="OrthoDB" id="6132759at2759"/>
<evidence type="ECO:0000256" key="12">
    <source>
        <dbReference type="SAM" id="Phobius"/>
    </source>
</evidence>
<gene>
    <name evidence="13" type="ORF">BOKJ2_LOCUS7145</name>
</gene>
<feature type="transmembrane region" description="Helical" evidence="12">
    <location>
        <begin position="399"/>
        <end position="425"/>
    </location>
</feature>
<feature type="transmembrane region" description="Helical" evidence="12">
    <location>
        <begin position="230"/>
        <end position="247"/>
    </location>
</feature>
<feature type="transmembrane region" description="Helical" evidence="12">
    <location>
        <begin position="432"/>
        <end position="455"/>
    </location>
</feature>
<keyword evidence="9 12" id="KW-0472">Membrane</keyword>
<feature type="transmembrane region" description="Helical" evidence="12">
    <location>
        <begin position="6"/>
        <end position="23"/>
    </location>
</feature>
<comment type="caution">
    <text evidence="13">The sequence shown here is derived from an EMBL/GenBank/DDBJ whole genome shotgun (WGS) entry which is preliminary data.</text>
</comment>
<dbReference type="GO" id="GO:0005886">
    <property type="term" value="C:plasma membrane"/>
    <property type="evidence" value="ECO:0007669"/>
    <property type="project" value="UniProtKB-SubCell"/>
</dbReference>
<dbReference type="InterPro" id="IPR038377">
    <property type="entry name" value="Na/Glc_symporter_sf"/>
</dbReference>
<evidence type="ECO:0000256" key="5">
    <source>
        <dbReference type="ARBA" id="ARBA00022692"/>
    </source>
</evidence>
<evidence type="ECO:0000256" key="4">
    <source>
        <dbReference type="ARBA" id="ARBA00022475"/>
    </source>
</evidence>
<keyword evidence="6 12" id="KW-1133">Transmembrane helix</keyword>
<dbReference type="InterPro" id="IPR051163">
    <property type="entry name" value="Sodium:Solute_Symporter_SSF"/>
</dbReference>
<dbReference type="Pfam" id="PF00474">
    <property type="entry name" value="SSF"/>
    <property type="match status" value="1"/>
</dbReference>
<evidence type="ECO:0000256" key="3">
    <source>
        <dbReference type="ARBA" id="ARBA00022448"/>
    </source>
</evidence>
<evidence type="ECO:0000313" key="13">
    <source>
        <dbReference type="EMBL" id="CAD5217553.1"/>
    </source>
</evidence>
<evidence type="ECO:0000313" key="14">
    <source>
        <dbReference type="Proteomes" id="UP000614601"/>
    </source>
</evidence>
<keyword evidence="4" id="KW-1003">Cell membrane</keyword>
<dbReference type="NCBIfam" id="TIGR00813">
    <property type="entry name" value="sss"/>
    <property type="match status" value="1"/>
</dbReference>
<name>A0A811KQH9_9BILA</name>
<dbReference type="GO" id="GO:0015293">
    <property type="term" value="F:symporter activity"/>
    <property type="evidence" value="ECO:0007669"/>
    <property type="project" value="TreeGrafter"/>
</dbReference>
<protein>
    <recommendedName>
        <fullName evidence="15">Sodium-dependent multivitamin transporter</fullName>
    </recommendedName>
</protein>
<keyword evidence="3" id="KW-0813">Transport</keyword>
<feature type="transmembrane region" description="Helical" evidence="12">
    <location>
        <begin position="35"/>
        <end position="62"/>
    </location>
</feature>
<feature type="transmembrane region" description="Helical" evidence="12">
    <location>
        <begin position="118"/>
        <end position="137"/>
    </location>
</feature>
<comment type="similarity">
    <text evidence="2 11">Belongs to the sodium:solute symporter (SSF) (TC 2.A.21) family.</text>
</comment>
<dbReference type="PANTHER" id="PTHR42985:SF2">
    <property type="entry name" value="SODIUM-DEPENDENT MULTIVITAMIN TRANSPORTER"/>
    <property type="match status" value="1"/>
</dbReference>
<accession>A0A811KQH9</accession>